<sequence length="851" mass="94088">MRGTGEEVVQPGGDHNGGGDGDRDSGISSTQVRRDKYTPSRFPGRSLSSANLSMSSSYSHLSFSPSSSSLSSSGVEDPNELSSSSSCQALQTEELHKYKWSKQAEQEYKRSISENEDGVLPNSWEGHQSGLRYSHSTKPGASAGSYDKSFLRVHHPMGIKASAAPIYRTTPMLNIPRTGFSAPMEVCMEEPAGEDSSSDSTYGSQGTIIRHDRDVVILSEELDALSLSLTPIDDLPDWSNERNNNPHRKAFGRSEGRNSKRVRLRAPKVSVVSTLSKWKSDRNLFKSVSKSADIGGEGAKLRKEADTNKKNAYRVLYDKSGVWKVSARDDAEFAEIMDALKKLKCTLPDVRTNDWSTIILRLCKWIIARTWTNGTNLLYHTVSLKYPKYNGVDIFDTYEVDIVLPSLPVKAPVNEKFIKRLVKALKTIDKNTEDIPDDEAWSQPWVLFKAQLTTQIKTIVGQNSNPKKLGQDRTQAVSNTARVLASITSSCTDYLRYVEVKISLSKGDIFDVTYQKMLTEIRAVRHAMKSVEKVLLYARTSSELERNLHMLKGLLSIVDNPLQVDSDPRRFETLGAIGDILGKKVDMGCPYDSSAVRGAVFPGLPEVGPQIDESDYSSLMNFIDLVIGGHTTGFVPVPEAKAGSPAVTGEIPLLWGYSWDAGALGKDIYSLEGGGSVMPSTALFVNAIDGNALKLTKETLKCPEFKSLFYQLFRLSVSSASVNPVSFYLFSICRTLSDLYSMPCDAEIWSARSESGINSELNQIAAALATFAEGIRTGSVREEWVIESKLSSACMALQKKLEIERCGEQFWGIMDGLLDDVEALEMGILKMFVGEEELQKRFEKLRLQQET</sequence>
<feature type="region of interest" description="Disordered" evidence="1">
    <location>
        <begin position="238"/>
        <end position="259"/>
    </location>
</feature>
<gene>
    <name evidence="2" type="ORF">M3P05_02750</name>
</gene>
<keyword evidence="3" id="KW-1185">Reference proteome</keyword>
<evidence type="ECO:0000256" key="1">
    <source>
        <dbReference type="SAM" id="MobiDB-lite"/>
    </source>
</evidence>
<dbReference type="EMBL" id="JAMFLX010000003">
    <property type="protein sequence ID" value="MCL6268869.1"/>
    <property type="molecule type" value="Genomic_DNA"/>
</dbReference>
<proteinExistence type="predicted"/>
<accession>A0ABT0PBW4</accession>
<dbReference type="Proteomes" id="UP001203338">
    <property type="component" value="Unassembled WGS sequence"/>
</dbReference>
<reference evidence="2 3" key="1">
    <citation type="submission" date="2022-05" db="EMBL/GenBank/DDBJ databases">
        <authorList>
            <person name="Park J.-S."/>
        </authorList>
    </citation>
    <scope>NUCLEOTIDE SEQUENCE [LARGE SCALE GENOMIC DNA]</scope>
    <source>
        <strain evidence="2 3">2012CJ34-2</strain>
    </source>
</reference>
<dbReference type="RefSeq" id="WP_249697706.1">
    <property type="nucleotide sequence ID" value="NZ_JAMFLX010000003.1"/>
</dbReference>
<evidence type="ECO:0000313" key="2">
    <source>
        <dbReference type="EMBL" id="MCL6268869.1"/>
    </source>
</evidence>
<protein>
    <submittedName>
        <fullName evidence="2">Uncharacterized protein</fullName>
    </submittedName>
</protein>
<feature type="region of interest" description="Disordered" evidence="1">
    <location>
        <begin position="1"/>
        <end position="87"/>
    </location>
</feature>
<comment type="caution">
    <text evidence="2">The sequence shown here is derived from an EMBL/GenBank/DDBJ whole genome shotgun (WGS) entry which is preliminary data.</text>
</comment>
<organism evidence="2 3">
    <name type="scientific">Parendozoicomonas callyspongiae</name>
    <dbReference type="NCBI Taxonomy" id="2942213"/>
    <lineage>
        <taxon>Bacteria</taxon>
        <taxon>Pseudomonadati</taxon>
        <taxon>Pseudomonadota</taxon>
        <taxon>Gammaproteobacteria</taxon>
        <taxon>Oceanospirillales</taxon>
        <taxon>Endozoicomonadaceae</taxon>
        <taxon>Parendozoicomonas</taxon>
    </lineage>
</organism>
<name>A0ABT0PBW4_9GAMM</name>
<feature type="compositionally biased region" description="Low complexity" evidence="1">
    <location>
        <begin position="46"/>
        <end position="73"/>
    </location>
</feature>
<evidence type="ECO:0000313" key="3">
    <source>
        <dbReference type="Proteomes" id="UP001203338"/>
    </source>
</evidence>
<feature type="region of interest" description="Disordered" evidence="1">
    <location>
        <begin position="111"/>
        <end position="140"/>
    </location>
</feature>